<evidence type="ECO:0000313" key="1">
    <source>
        <dbReference type="EMBL" id="KAJ7190504.1"/>
    </source>
</evidence>
<evidence type="ECO:0000313" key="2">
    <source>
        <dbReference type="Proteomes" id="UP001219525"/>
    </source>
</evidence>
<dbReference type="EMBL" id="JARJCW010000148">
    <property type="protein sequence ID" value="KAJ7190504.1"/>
    <property type="molecule type" value="Genomic_DNA"/>
</dbReference>
<proteinExistence type="predicted"/>
<accession>A0AAD6Y023</accession>
<protein>
    <submittedName>
        <fullName evidence="1">Uncharacterized protein</fullName>
    </submittedName>
</protein>
<keyword evidence="2" id="KW-1185">Reference proteome</keyword>
<organism evidence="1 2">
    <name type="scientific">Mycena pura</name>
    <dbReference type="NCBI Taxonomy" id="153505"/>
    <lineage>
        <taxon>Eukaryota</taxon>
        <taxon>Fungi</taxon>
        <taxon>Dikarya</taxon>
        <taxon>Basidiomycota</taxon>
        <taxon>Agaricomycotina</taxon>
        <taxon>Agaricomycetes</taxon>
        <taxon>Agaricomycetidae</taxon>
        <taxon>Agaricales</taxon>
        <taxon>Marasmiineae</taxon>
        <taxon>Mycenaceae</taxon>
        <taxon>Mycena</taxon>
    </lineage>
</organism>
<comment type="caution">
    <text evidence="1">The sequence shown here is derived from an EMBL/GenBank/DDBJ whole genome shotgun (WGS) entry which is preliminary data.</text>
</comment>
<reference evidence="1" key="1">
    <citation type="submission" date="2023-03" db="EMBL/GenBank/DDBJ databases">
        <title>Massive genome expansion in bonnet fungi (Mycena s.s.) driven by repeated elements and novel gene families across ecological guilds.</title>
        <authorList>
            <consortium name="Lawrence Berkeley National Laboratory"/>
            <person name="Harder C.B."/>
            <person name="Miyauchi S."/>
            <person name="Viragh M."/>
            <person name="Kuo A."/>
            <person name="Thoen E."/>
            <person name="Andreopoulos B."/>
            <person name="Lu D."/>
            <person name="Skrede I."/>
            <person name="Drula E."/>
            <person name="Henrissat B."/>
            <person name="Morin E."/>
            <person name="Kohler A."/>
            <person name="Barry K."/>
            <person name="LaButti K."/>
            <person name="Morin E."/>
            <person name="Salamov A."/>
            <person name="Lipzen A."/>
            <person name="Mereny Z."/>
            <person name="Hegedus B."/>
            <person name="Baldrian P."/>
            <person name="Stursova M."/>
            <person name="Weitz H."/>
            <person name="Taylor A."/>
            <person name="Grigoriev I.V."/>
            <person name="Nagy L.G."/>
            <person name="Martin F."/>
            <person name="Kauserud H."/>
        </authorList>
    </citation>
    <scope>NUCLEOTIDE SEQUENCE</scope>
    <source>
        <strain evidence="1">9144</strain>
    </source>
</reference>
<gene>
    <name evidence="1" type="ORF">GGX14DRAFT_407942</name>
</gene>
<dbReference type="Proteomes" id="UP001219525">
    <property type="component" value="Unassembled WGS sequence"/>
</dbReference>
<sequence length="431" mass="47879">MHAPRPSLCKNVASPLSRYLRVPFAYKYSLRKPSLGVFRITCVPTFAPSNRGCGCPICSVNGPLRVLNITANVTRTCARRALHRASVIERSRCSRLSTARREFTPLIVWAAAEASTHATLLMTALVVDTVAVSQLNSDVCLPLRKGTSRLGCPRRGTAGPARTTVEYVTKMSPDGIEERIHGIVDELYDTGLTRPGRIQTEAHLRGAQNRGPSWLSGFIDQFFSRYLAITVYSNYAQVFAVQFAKLMELLPHDDLPLSISLLHALLGTRRTTMHMLITSWVMSTNFIVHGRLPCRLVVYPAQFAFVWQVHESRRKQYSLHSLHYFSSFNCAGIDKVGAAALPLVHGPERVHGATPRHLLLMHLQIRGYYDVRLAGSGHAHFHPEFSCLLGGAPSGFIFSKIELTSLVSRTLRQWPAARGRPCGLGVQPIKY</sequence>
<name>A0AAD6Y023_9AGAR</name>
<dbReference type="AlphaFoldDB" id="A0AAD6Y023"/>